<name>A0ABV9G5X6_9ACTN</name>
<evidence type="ECO:0000313" key="1">
    <source>
        <dbReference type="EMBL" id="MFC4609726.1"/>
    </source>
</evidence>
<accession>A0ABV9G5X6</accession>
<proteinExistence type="predicted"/>
<reference evidence="2" key="1">
    <citation type="journal article" date="2019" name="Int. J. Syst. Evol. Microbiol.">
        <title>The Global Catalogue of Microorganisms (GCM) 10K type strain sequencing project: providing services to taxonomists for standard genome sequencing and annotation.</title>
        <authorList>
            <consortium name="The Broad Institute Genomics Platform"/>
            <consortium name="The Broad Institute Genome Sequencing Center for Infectious Disease"/>
            <person name="Wu L."/>
            <person name="Ma J."/>
        </authorList>
    </citation>
    <scope>NUCLEOTIDE SEQUENCE [LARGE SCALE GENOMIC DNA]</scope>
    <source>
        <strain evidence="2">CGMCC 4.7139</strain>
    </source>
</reference>
<dbReference type="EMBL" id="JBHSFE010000014">
    <property type="protein sequence ID" value="MFC4609726.1"/>
    <property type="molecule type" value="Genomic_DNA"/>
</dbReference>
<gene>
    <name evidence="1" type="ORF">ACFO9E_18175</name>
</gene>
<protein>
    <submittedName>
        <fullName evidence="1">Uncharacterized protein</fullName>
    </submittedName>
</protein>
<dbReference type="RefSeq" id="WP_381196845.1">
    <property type="nucleotide sequence ID" value="NZ_JBHSFE010000014.1"/>
</dbReference>
<dbReference type="Proteomes" id="UP001595993">
    <property type="component" value="Unassembled WGS sequence"/>
</dbReference>
<comment type="caution">
    <text evidence="1">The sequence shown here is derived from an EMBL/GenBank/DDBJ whole genome shotgun (WGS) entry which is preliminary data.</text>
</comment>
<sequence length="340" mass="36476">MKSTLDLKETAHNNAQVDRAIEAASRSVESLCHRRFYPTIGTRRFDWPGEQRAMPWRLWLGSNDLISVTSMTSGGTEIAASDFFLRRSDDLDEPPYTRVELDLDSSATFGRGSTHQRDITITGLWGYSQDETNVGAVADGLDGSVTAIHVDGDTAAAVGVGSVLRLGSERLVVMERGTLTTAQALQWDLDALDSEVTVTVTTGTSFTVGETILLDSERMLIVDIAGNSLTVIRAWDGSVLAAHSASTIYAYRALTVQRGALGTPATTHSAGSAVYRWDAPGLVRDLAMAEAINTLLQGSAGYSGVSGSDNNRRRMSSPELVVMRQAVYDALGRKGRTGAI</sequence>
<evidence type="ECO:0000313" key="2">
    <source>
        <dbReference type="Proteomes" id="UP001595993"/>
    </source>
</evidence>
<keyword evidence="2" id="KW-1185">Reference proteome</keyword>
<organism evidence="1 2">
    <name type="scientific">Streptomyces maoxianensis</name>
    <dbReference type="NCBI Taxonomy" id="1459942"/>
    <lineage>
        <taxon>Bacteria</taxon>
        <taxon>Bacillati</taxon>
        <taxon>Actinomycetota</taxon>
        <taxon>Actinomycetes</taxon>
        <taxon>Kitasatosporales</taxon>
        <taxon>Streptomycetaceae</taxon>
        <taxon>Streptomyces</taxon>
    </lineage>
</organism>